<dbReference type="SMART" id="SM00257">
    <property type="entry name" value="LysM"/>
    <property type="match status" value="1"/>
</dbReference>
<feature type="domain" description="LysM" evidence="2">
    <location>
        <begin position="2"/>
        <end position="46"/>
    </location>
</feature>
<dbReference type="eggNOG" id="COG1388">
    <property type="taxonomic scope" value="Bacteria"/>
</dbReference>
<name>W0EEB5_9FIRM</name>
<evidence type="ECO:0000256" key="1">
    <source>
        <dbReference type="SAM" id="MobiDB-lite"/>
    </source>
</evidence>
<dbReference type="STRING" id="871968.DESME_10510"/>
<dbReference type="KEGG" id="dmt:DESME_10510"/>
<protein>
    <submittedName>
        <fullName evidence="3">Peptidoglycan-binding protein</fullName>
    </submittedName>
</protein>
<gene>
    <name evidence="3" type="ORF">DESME_10510</name>
</gene>
<dbReference type="InterPro" id="IPR018392">
    <property type="entry name" value="LysM"/>
</dbReference>
<dbReference type="AlphaFoldDB" id="W0EEB5"/>
<dbReference type="RefSeq" id="WP_006716052.1">
    <property type="nucleotide sequence ID" value="NZ_CP007032.1"/>
</dbReference>
<dbReference type="PROSITE" id="PS51782">
    <property type="entry name" value="LYSM"/>
    <property type="match status" value="1"/>
</dbReference>
<feature type="region of interest" description="Disordered" evidence="1">
    <location>
        <begin position="136"/>
        <end position="214"/>
    </location>
</feature>
<evidence type="ECO:0000259" key="2">
    <source>
        <dbReference type="PROSITE" id="PS51782"/>
    </source>
</evidence>
<organism evidence="3 4">
    <name type="scientific">Desulfitobacterium metallireducens DSM 15288</name>
    <dbReference type="NCBI Taxonomy" id="871968"/>
    <lineage>
        <taxon>Bacteria</taxon>
        <taxon>Bacillati</taxon>
        <taxon>Bacillota</taxon>
        <taxon>Clostridia</taxon>
        <taxon>Eubacteriales</taxon>
        <taxon>Desulfitobacteriaceae</taxon>
        <taxon>Desulfitobacterium</taxon>
    </lineage>
</organism>
<keyword evidence="4" id="KW-1185">Reference proteome</keyword>
<dbReference type="OrthoDB" id="9811296at2"/>
<feature type="compositionally biased region" description="Polar residues" evidence="1">
    <location>
        <begin position="146"/>
        <end position="198"/>
    </location>
</feature>
<dbReference type="HOGENOM" id="CLU_1173909_0_0_9"/>
<accession>W0EEB5</accession>
<evidence type="ECO:0000313" key="3">
    <source>
        <dbReference type="EMBL" id="AHF07416.1"/>
    </source>
</evidence>
<dbReference type="InterPro" id="IPR036779">
    <property type="entry name" value="LysM_dom_sf"/>
</dbReference>
<sequence>MPDYVIQRGDDYFRLAQRLGGTCEEWMLANPGINPLTLQIGQKIVLPELKSSNAHEQYAEISVDKGNQYAGDKMDDVEMEIEGVRFRIKRIGESRVPHEIHLIVPRTEIRKIQPQGEHGPCEVQIMLSNVDIVHSPRLMSEGGGTTVSATAPSAKPSSGTANLSFGQSPGISGTTTQQSQSNESVPSSQFGPNTSFAPTGQMGLYGEQSQPMQNPLTRTQELGFDIRQMRPQIFRK</sequence>
<dbReference type="Pfam" id="PF01476">
    <property type="entry name" value="LysM"/>
    <property type="match status" value="1"/>
</dbReference>
<dbReference type="Gene3D" id="3.10.350.10">
    <property type="entry name" value="LysM domain"/>
    <property type="match status" value="1"/>
</dbReference>
<dbReference type="EMBL" id="CP007032">
    <property type="protein sequence ID" value="AHF07416.1"/>
    <property type="molecule type" value="Genomic_DNA"/>
</dbReference>
<proteinExistence type="predicted"/>
<dbReference type="SUPFAM" id="SSF54106">
    <property type="entry name" value="LysM domain"/>
    <property type="match status" value="1"/>
</dbReference>
<reference evidence="3 4" key="1">
    <citation type="submission" date="2013-12" db="EMBL/GenBank/DDBJ databases">
        <authorList>
            <consortium name="DOE Joint Genome Institute"/>
            <person name="Smidt H."/>
            <person name="Huntemann M."/>
            <person name="Han J."/>
            <person name="Chen A."/>
            <person name="Kyrpides N."/>
            <person name="Mavromatis K."/>
            <person name="Markowitz V."/>
            <person name="Palaniappan K."/>
            <person name="Ivanova N."/>
            <person name="Schaumberg A."/>
            <person name="Pati A."/>
            <person name="Liolios K."/>
            <person name="Nordberg H.P."/>
            <person name="Cantor M.N."/>
            <person name="Hua S.X."/>
            <person name="Woyke T."/>
        </authorList>
    </citation>
    <scope>NUCLEOTIDE SEQUENCE [LARGE SCALE GENOMIC DNA]</scope>
    <source>
        <strain evidence="4">DSM 15288</strain>
    </source>
</reference>
<dbReference type="Proteomes" id="UP000010847">
    <property type="component" value="Chromosome"/>
</dbReference>
<dbReference type="CDD" id="cd00118">
    <property type="entry name" value="LysM"/>
    <property type="match status" value="1"/>
</dbReference>
<evidence type="ECO:0000313" key="4">
    <source>
        <dbReference type="Proteomes" id="UP000010847"/>
    </source>
</evidence>